<evidence type="ECO:0000313" key="3">
    <source>
        <dbReference type="Proteomes" id="UP000654075"/>
    </source>
</evidence>
<comment type="caution">
    <text evidence="2">The sequence shown here is derived from an EMBL/GenBank/DDBJ whole genome shotgun (WGS) entry which is preliminary data.</text>
</comment>
<keyword evidence="3" id="KW-1185">Reference proteome</keyword>
<gene>
    <name evidence="2" type="ORF">PGLA1383_LOCUS4638</name>
</gene>
<proteinExistence type="predicted"/>
<dbReference type="EMBL" id="CAJNNV010001750">
    <property type="protein sequence ID" value="CAE8585735.1"/>
    <property type="molecule type" value="Genomic_DNA"/>
</dbReference>
<dbReference type="AlphaFoldDB" id="A0A813DDT3"/>
<protein>
    <submittedName>
        <fullName evidence="2">Uncharacterized protein</fullName>
    </submittedName>
</protein>
<feature type="compositionally biased region" description="Acidic residues" evidence="1">
    <location>
        <begin position="87"/>
        <end position="133"/>
    </location>
</feature>
<evidence type="ECO:0000313" key="2">
    <source>
        <dbReference type="EMBL" id="CAE8585735.1"/>
    </source>
</evidence>
<reference evidence="2" key="1">
    <citation type="submission" date="2021-02" db="EMBL/GenBank/DDBJ databases">
        <authorList>
            <person name="Dougan E. K."/>
            <person name="Rhodes N."/>
            <person name="Thang M."/>
            <person name="Chan C."/>
        </authorList>
    </citation>
    <scope>NUCLEOTIDE SEQUENCE</scope>
</reference>
<evidence type="ECO:0000256" key="1">
    <source>
        <dbReference type="SAM" id="MobiDB-lite"/>
    </source>
</evidence>
<organism evidence="2 3">
    <name type="scientific">Polarella glacialis</name>
    <name type="common">Dinoflagellate</name>
    <dbReference type="NCBI Taxonomy" id="89957"/>
    <lineage>
        <taxon>Eukaryota</taxon>
        <taxon>Sar</taxon>
        <taxon>Alveolata</taxon>
        <taxon>Dinophyceae</taxon>
        <taxon>Suessiales</taxon>
        <taxon>Suessiaceae</taxon>
        <taxon>Polarella</taxon>
    </lineage>
</organism>
<accession>A0A813DDT3</accession>
<sequence length="142" mass="15752">MVPEAGAFMTFAEYQASCQGQYSEEEIQAEWNALPDRRFNPEDGQWQSWEELQAAFPESSEEELASFWGQYYTVAHYMQTQGQEQAEAGEGDDAAYEGQGEEGGEEGGEEVGEEGGEEAEEAAQEDEEGDAGEPESKKQRTE</sequence>
<dbReference type="Proteomes" id="UP000654075">
    <property type="component" value="Unassembled WGS sequence"/>
</dbReference>
<feature type="region of interest" description="Disordered" evidence="1">
    <location>
        <begin position="82"/>
        <end position="142"/>
    </location>
</feature>
<name>A0A813DDT3_POLGL</name>